<dbReference type="PROSITE" id="PS50005">
    <property type="entry name" value="TPR"/>
    <property type="match status" value="1"/>
</dbReference>
<sequence>MPLFGKCRQKATKKHTSKAFSLNEKAFFLLITNGSKEGLNTRELSIKVIKILDSATYLEPGYTSAYLNKLTSLIYLKKYQEAIKNIDQAIKSNPSDHSNYLKKGIIYRDYLLDRSKASVAFNKALMIAGEKAKRAKYSALGNDINVAFIIAFAKNKNSALAYLDKILIHYQNIKDVNQISNFKKLLMNNPLDKKAALQMFSNYSTL</sequence>
<protein>
    <submittedName>
        <fullName evidence="2">Uncharacterized protein</fullName>
    </submittedName>
</protein>
<feature type="repeat" description="TPR" evidence="1">
    <location>
        <begin position="63"/>
        <end position="96"/>
    </location>
</feature>
<dbReference type="Gene3D" id="1.25.40.10">
    <property type="entry name" value="Tetratricopeptide repeat domain"/>
    <property type="match status" value="1"/>
</dbReference>
<dbReference type="InterPro" id="IPR011990">
    <property type="entry name" value="TPR-like_helical_dom_sf"/>
</dbReference>
<dbReference type="Proteomes" id="UP000245379">
    <property type="component" value="Unassembled WGS sequence"/>
</dbReference>
<name>A0A317EI55_9SPHI</name>
<dbReference type="InterPro" id="IPR019734">
    <property type="entry name" value="TPR_rpt"/>
</dbReference>
<organism evidence="2 3">
    <name type="scientific">Pedobacter yonginense</name>
    <dbReference type="NCBI Taxonomy" id="651869"/>
    <lineage>
        <taxon>Bacteria</taxon>
        <taxon>Pseudomonadati</taxon>
        <taxon>Bacteroidota</taxon>
        <taxon>Sphingobacteriia</taxon>
        <taxon>Sphingobacteriales</taxon>
        <taxon>Sphingobacteriaceae</taxon>
        <taxon>Pedobacter</taxon>
    </lineage>
</organism>
<evidence type="ECO:0000256" key="1">
    <source>
        <dbReference type="PROSITE-ProRule" id="PRU00339"/>
    </source>
</evidence>
<dbReference type="EMBL" id="QGNZ01000004">
    <property type="protein sequence ID" value="PWS26490.1"/>
    <property type="molecule type" value="Genomic_DNA"/>
</dbReference>
<evidence type="ECO:0000313" key="2">
    <source>
        <dbReference type="EMBL" id="PWS26490.1"/>
    </source>
</evidence>
<reference evidence="2 3" key="1">
    <citation type="submission" date="2018-05" db="EMBL/GenBank/DDBJ databases">
        <title>Pedobacter paludis sp. nov., isolated from wetland soil.</title>
        <authorList>
            <person name="Zhang Y."/>
            <person name="Wang G."/>
        </authorList>
    </citation>
    <scope>NUCLEOTIDE SEQUENCE [LARGE SCALE GENOMIC DNA]</scope>
    <source>
        <strain evidence="2 3">KCTC22721</strain>
    </source>
</reference>
<keyword evidence="1" id="KW-0802">TPR repeat</keyword>
<gene>
    <name evidence="2" type="ORF">DHW03_17075</name>
</gene>
<evidence type="ECO:0000313" key="3">
    <source>
        <dbReference type="Proteomes" id="UP000245379"/>
    </source>
</evidence>
<proteinExistence type="predicted"/>
<keyword evidence="3" id="KW-1185">Reference proteome</keyword>
<comment type="caution">
    <text evidence="2">The sequence shown here is derived from an EMBL/GenBank/DDBJ whole genome shotgun (WGS) entry which is preliminary data.</text>
</comment>
<dbReference type="AlphaFoldDB" id="A0A317EI55"/>
<accession>A0A317EI55</accession>
<dbReference type="SUPFAM" id="SSF48452">
    <property type="entry name" value="TPR-like"/>
    <property type="match status" value="1"/>
</dbReference>